<evidence type="ECO:0000256" key="7">
    <source>
        <dbReference type="ARBA" id="ARBA00022989"/>
    </source>
</evidence>
<feature type="transmembrane region" description="Helical" evidence="12">
    <location>
        <begin position="445"/>
        <end position="474"/>
    </location>
</feature>
<keyword evidence="11" id="KW-0325">Glycoprotein</keyword>
<evidence type="ECO:0000256" key="11">
    <source>
        <dbReference type="ARBA" id="ARBA00023180"/>
    </source>
</evidence>
<keyword evidence="4" id="KW-0716">Sensory transduction</keyword>
<organism evidence="14">
    <name type="scientific">Neodiprion lecontei</name>
    <name type="common">Redheaded pine sawfly</name>
    <dbReference type="NCBI Taxonomy" id="441921"/>
    <lineage>
        <taxon>Eukaryota</taxon>
        <taxon>Metazoa</taxon>
        <taxon>Ecdysozoa</taxon>
        <taxon>Arthropoda</taxon>
        <taxon>Hexapoda</taxon>
        <taxon>Insecta</taxon>
        <taxon>Pterygota</taxon>
        <taxon>Neoptera</taxon>
        <taxon>Endopterygota</taxon>
        <taxon>Hymenoptera</taxon>
        <taxon>Tenthredinoidea</taxon>
        <taxon>Diprionidae</taxon>
        <taxon>Diprioninae</taxon>
        <taxon>Neodiprion</taxon>
    </lineage>
</organism>
<evidence type="ECO:0000256" key="10">
    <source>
        <dbReference type="ARBA" id="ARBA00023170"/>
    </source>
</evidence>
<dbReference type="PRINTS" id="PR01609">
    <property type="entry name" value="CD36FAMILY"/>
</dbReference>
<keyword evidence="10" id="KW-0675">Receptor</keyword>
<evidence type="ECO:0000256" key="1">
    <source>
        <dbReference type="ARBA" id="ARBA00004651"/>
    </source>
</evidence>
<feature type="transmembrane region" description="Helical" evidence="12">
    <location>
        <begin position="7"/>
        <end position="25"/>
    </location>
</feature>
<gene>
    <name evidence="14" type="primary">LOC107217627</name>
</gene>
<dbReference type="GO" id="GO:0007608">
    <property type="term" value="P:sensory perception of smell"/>
    <property type="evidence" value="ECO:0007669"/>
    <property type="project" value="UniProtKB-KW"/>
</dbReference>
<dbReference type="InParanoid" id="A0A6J0B6N1"/>
<protein>
    <submittedName>
        <fullName evidence="14">Sensory neuron membrane protein 1 isoform X1</fullName>
    </submittedName>
</protein>
<keyword evidence="6" id="KW-0552">Olfaction</keyword>
<dbReference type="Proteomes" id="UP000829291">
    <property type="component" value="Chromosome 5"/>
</dbReference>
<sequence length="529" mass="59592">MRLPIKLGIGAGVMIFVSVLTWVSFPPFIRSQLRKQVALVEGTDMREFWKKLPFPYVFKVYLFNITNAEGIENGEKPHLQQVGPYVFYEWKEKLNLVDDEEADTVEVNYKNTWYFQPSESNGLTGNEELIYPHLAILSTILVTMIEKPQMISVAAKAVDSIYKKPTSIFMKAKAMDIMFNGIPIDCTVKDFAGSALCAILKSDTRNLHVVGEDMYKFSLFGKHNDTIREGRVKVTRGVKDPKKIGYVVEYKNETIQTVWNGDECNAFEGTDTTVFHPGLYKDENMIVFGIDLCRKMVGRFSKPTKVAGFKTNQYLFDLGDQSTVPEEKCYCLNPDNCLKAGALDLYTCKGTPIIATHPHFYLGDPSYLENVTGLHPVKEDHEMVVEFEPFTGTPVLSRQRIQLNMFIFPIPKFKLMKNFPYALLPLVWIEENVDLTPDLIKRVMLVFHVLTGVSCFKWILLLGGLALGGAAGGLEFKRRQLEKKLEITPVAPAPGSTDSSKNSADVKKWPVNISTLQPAAVPASIDDRN</sequence>
<dbReference type="KEGG" id="nlo:107217627"/>
<evidence type="ECO:0000256" key="3">
    <source>
        <dbReference type="ARBA" id="ARBA00022475"/>
    </source>
</evidence>
<evidence type="ECO:0000256" key="9">
    <source>
        <dbReference type="ARBA" id="ARBA00023157"/>
    </source>
</evidence>
<keyword evidence="8 12" id="KW-0472">Membrane</keyword>
<keyword evidence="5 12" id="KW-0812">Transmembrane</keyword>
<evidence type="ECO:0000256" key="6">
    <source>
        <dbReference type="ARBA" id="ARBA00022725"/>
    </source>
</evidence>
<evidence type="ECO:0000313" key="14">
    <source>
        <dbReference type="RefSeq" id="XP_015510715.1"/>
    </source>
</evidence>
<comment type="subcellular location">
    <subcellularLocation>
        <location evidence="1">Cell membrane</location>
        <topology evidence="1">Multi-pass membrane protein</topology>
    </subcellularLocation>
</comment>
<dbReference type="GeneID" id="107217627"/>
<dbReference type="InterPro" id="IPR002159">
    <property type="entry name" value="CD36_fam"/>
</dbReference>
<dbReference type="GO" id="GO:0005886">
    <property type="term" value="C:plasma membrane"/>
    <property type="evidence" value="ECO:0007669"/>
    <property type="project" value="UniProtKB-SubCell"/>
</dbReference>
<accession>A0A6J0B6N1</accession>
<dbReference type="PANTHER" id="PTHR11923:SF69">
    <property type="entry name" value="SENSORY NEURON MEMBRANE PROTEIN 1"/>
    <property type="match status" value="1"/>
</dbReference>
<name>A0A6J0B6N1_NEOLC</name>
<dbReference type="AlphaFoldDB" id="A0A6J0B6N1"/>
<keyword evidence="3" id="KW-1003">Cell membrane</keyword>
<reference evidence="14" key="1">
    <citation type="submission" date="2025-08" db="UniProtKB">
        <authorList>
            <consortium name="RefSeq"/>
        </authorList>
    </citation>
    <scope>IDENTIFICATION</scope>
    <source>
        <tissue evidence="14">Thorax and Abdomen</tissue>
    </source>
</reference>
<dbReference type="FunCoup" id="A0A6J0B6N1">
    <property type="interactions" value="1"/>
</dbReference>
<proteinExistence type="inferred from homology"/>
<dbReference type="GO" id="GO:0005737">
    <property type="term" value="C:cytoplasm"/>
    <property type="evidence" value="ECO:0007669"/>
    <property type="project" value="TreeGrafter"/>
</dbReference>
<evidence type="ECO:0000256" key="4">
    <source>
        <dbReference type="ARBA" id="ARBA00022606"/>
    </source>
</evidence>
<comment type="similarity">
    <text evidence="2">Belongs to the CD36 family.</text>
</comment>
<evidence type="ECO:0000256" key="8">
    <source>
        <dbReference type="ARBA" id="ARBA00023136"/>
    </source>
</evidence>
<keyword evidence="9" id="KW-1015">Disulfide bond</keyword>
<evidence type="ECO:0000313" key="13">
    <source>
        <dbReference type="Proteomes" id="UP000829291"/>
    </source>
</evidence>
<dbReference type="PANTHER" id="PTHR11923">
    <property type="entry name" value="SCAVENGER RECEPTOR CLASS B TYPE-1 SR-B1"/>
    <property type="match status" value="1"/>
</dbReference>
<dbReference type="GO" id="GO:0005044">
    <property type="term" value="F:scavenger receptor activity"/>
    <property type="evidence" value="ECO:0007669"/>
    <property type="project" value="TreeGrafter"/>
</dbReference>
<dbReference type="RefSeq" id="XP_015510715.1">
    <property type="nucleotide sequence ID" value="XM_015655229.2"/>
</dbReference>
<dbReference type="OrthoDB" id="10024078at2759"/>
<dbReference type="Pfam" id="PF01130">
    <property type="entry name" value="CD36"/>
    <property type="match status" value="1"/>
</dbReference>
<keyword evidence="7 12" id="KW-1133">Transmembrane helix</keyword>
<evidence type="ECO:0000256" key="2">
    <source>
        <dbReference type="ARBA" id="ARBA00010532"/>
    </source>
</evidence>
<keyword evidence="13" id="KW-1185">Reference proteome</keyword>
<evidence type="ECO:0000256" key="5">
    <source>
        <dbReference type="ARBA" id="ARBA00022692"/>
    </source>
</evidence>
<evidence type="ECO:0000256" key="12">
    <source>
        <dbReference type="SAM" id="Phobius"/>
    </source>
</evidence>